<keyword evidence="1" id="KW-0862">Zinc</keyword>
<sequence>MTPEQKEEIYKLRLQGLGYKAIAREMQLTVDAIKGYCKRHHLNGPTEVVHLNAEVIQENNALCLQCKNPMRQKQQGRKKRFCSDACRYSWWNENQDKRSKKPAAIYQYTCQNCGRKFSAYGNKQRKYCSHNCFVKFKFWSEEDGI</sequence>
<dbReference type="EMBL" id="CTRP01000016">
    <property type="protein sequence ID" value="CQR74978.1"/>
    <property type="molecule type" value="Genomic_DNA"/>
</dbReference>
<keyword evidence="1" id="KW-0863">Zinc-finger</keyword>
<evidence type="ECO:0000313" key="2">
    <source>
        <dbReference type="Proteomes" id="UP000049855"/>
    </source>
</evidence>
<accession>A0A0U1L5L0</accession>
<protein>
    <submittedName>
        <fullName evidence="1">Zinc-finger protein</fullName>
    </submittedName>
</protein>
<proteinExistence type="predicted"/>
<evidence type="ECO:0000313" key="1">
    <source>
        <dbReference type="EMBL" id="CQR74978.1"/>
    </source>
</evidence>
<dbReference type="AlphaFoldDB" id="A0A0U1L5L0"/>
<keyword evidence="2" id="KW-1185">Reference proteome</keyword>
<dbReference type="Proteomes" id="UP000049855">
    <property type="component" value="Unassembled WGS sequence"/>
</dbReference>
<organism evidence="1 2">
    <name type="scientific">Sporomusa ovata</name>
    <dbReference type="NCBI Taxonomy" id="2378"/>
    <lineage>
        <taxon>Bacteria</taxon>
        <taxon>Bacillati</taxon>
        <taxon>Bacillota</taxon>
        <taxon>Negativicutes</taxon>
        <taxon>Selenomonadales</taxon>
        <taxon>Sporomusaceae</taxon>
        <taxon>Sporomusa</taxon>
    </lineage>
</organism>
<gene>
    <name evidence="1" type="ORF">SpAn4DRAFT_4342</name>
</gene>
<keyword evidence="1" id="KW-0479">Metal-binding</keyword>
<reference evidence="2" key="1">
    <citation type="submission" date="2015-03" db="EMBL/GenBank/DDBJ databases">
        <authorList>
            <person name="Nijsse Bart"/>
        </authorList>
    </citation>
    <scope>NUCLEOTIDE SEQUENCE [LARGE SCALE GENOMIC DNA]</scope>
</reference>
<dbReference type="RefSeq" id="WP_021171206.1">
    <property type="nucleotide sequence ID" value="NZ_CTRP01000016.1"/>
</dbReference>
<dbReference type="GO" id="GO:0008270">
    <property type="term" value="F:zinc ion binding"/>
    <property type="evidence" value="ECO:0007669"/>
    <property type="project" value="UniProtKB-KW"/>
</dbReference>
<name>A0A0U1L5L0_9FIRM</name>